<keyword evidence="2" id="KW-1185">Reference proteome</keyword>
<name>A0ABM8I5A2_9FIRM</name>
<dbReference type="RefSeq" id="WP_316265308.1">
    <property type="nucleotide sequence ID" value="NZ_AP027742.1"/>
</dbReference>
<organism evidence="1 2">
    <name type="scientific">Claveliimonas bilis</name>
    <dbReference type="NCBI Taxonomy" id="3028070"/>
    <lineage>
        <taxon>Bacteria</taxon>
        <taxon>Bacillati</taxon>
        <taxon>Bacillota</taxon>
        <taxon>Clostridia</taxon>
        <taxon>Lachnospirales</taxon>
        <taxon>Lachnospiraceae</taxon>
        <taxon>Claveliimonas</taxon>
    </lineage>
</organism>
<gene>
    <name evidence="1" type="ORF">Lac1_24490</name>
</gene>
<evidence type="ECO:0000313" key="1">
    <source>
        <dbReference type="EMBL" id="BDZ78266.1"/>
    </source>
</evidence>
<dbReference type="Pfam" id="PF18988">
    <property type="entry name" value="DUF5721"/>
    <property type="match status" value="1"/>
</dbReference>
<proteinExistence type="predicted"/>
<evidence type="ECO:0000313" key="2">
    <source>
        <dbReference type="Proteomes" id="UP001305815"/>
    </source>
</evidence>
<dbReference type="EMBL" id="AP027742">
    <property type="protein sequence ID" value="BDZ78266.1"/>
    <property type="molecule type" value="Genomic_DNA"/>
</dbReference>
<dbReference type="Proteomes" id="UP001305815">
    <property type="component" value="Chromosome"/>
</dbReference>
<accession>A0ABM8I5A2</accession>
<protein>
    <submittedName>
        <fullName evidence="1">Uncharacterized protein</fullName>
    </submittedName>
</protein>
<sequence>MIILTPETKTCMSHLLAHETFDHFSFIEGEIITFGKFTMSGFLQKSFFDEPPKEEYALWKLFRDYCYSIIRGKRTPLSFRLIFSLAPEEIGRFLSDSRLDFPLSDVQGLYLNFRYDGSKLTCTTGTSFRQFIMDKSVEQAWDKKVQELFFQNGIPYELDS</sequence>
<reference evidence="2" key="1">
    <citation type="journal article" date="2023" name="Int. J. Syst. Evol. Microbiol.">
        <title>Claveliimonas bilis gen. nov., sp. nov., deoxycholic acid-producing bacteria isolated from human faeces, and reclassification of Sellimonas monacensis Zenner et al. 2021 as Claveliimonas monacensis comb. nov.</title>
        <authorList>
            <person name="Hisatomi A."/>
            <person name="Kastawa N.W.E.P.G."/>
            <person name="Song I."/>
            <person name="Ohkuma M."/>
            <person name="Fukiya S."/>
            <person name="Sakamoto M."/>
        </authorList>
    </citation>
    <scope>NUCLEOTIDE SEQUENCE [LARGE SCALE GENOMIC DNA]</scope>
    <source>
        <strain evidence="2">12BBH14</strain>
    </source>
</reference>
<dbReference type="InterPro" id="IPR043779">
    <property type="entry name" value="DUF5721"/>
</dbReference>